<feature type="transmembrane region" description="Helical" evidence="1">
    <location>
        <begin position="18"/>
        <end position="36"/>
    </location>
</feature>
<keyword evidence="1" id="KW-0812">Transmembrane</keyword>
<keyword evidence="1" id="KW-0472">Membrane</keyword>
<evidence type="ECO:0000313" key="2">
    <source>
        <dbReference type="EMBL" id="UNM95580.1"/>
    </source>
</evidence>
<dbReference type="EMBL" id="CP093379">
    <property type="protein sequence ID" value="UNM95580.1"/>
    <property type="molecule type" value="Genomic_DNA"/>
</dbReference>
<name>A0ABY3X471_9GAMM</name>
<protein>
    <submittedName>
        <fullName evidence="2">DUF2798 domain-containing protein</fullName>
    </submittedName>
</protein>
<keyword evidence="3" id="KW-1185">Reference proteome</keyword>
<feature type="transmembrane region" description="Helical" evidence="1">
    <location>
        <begin position="48"/>
        <end position="73"/>
    </location>
</feature>
<sequence length="83" mass="9288">MTQATLDRFKLPPAAMHFLVPLFLSCAMSCIVSLISTLRSLGFGDFELVGWLLSWMLSWAIAFPCVLIILPIARKHALKLVKQ</sequence>
<dbReference type="Pfam" id="PF11391">
    <property type="entry name" value="DUF2798"/>
    <property type="match status" value="1"/>
</dbReference>
<gene>
    <name evidence="2" type="ORF">MMG00_10160</name>
</gene>
<proteinExistence type="predicted"/>
<evidence type="ECO:0000256" key="1">
    <source>
        <dbReference type="SAM" id="Phobius"/>
    </source>
</evidence>
<reference evidence="2 3" key="1">
    <citation type="submission" date="2022-03" db="EMBL/GenBank/DDBJ databases">
        <title>Ignatzschineria rhizosphaerae HR5S32.</title>
        <authorList>
            <person name="Sun J.Q."/>
            <person name="Feng J.Y."/>
        </authorList>
    </citation>
    <scope>NUCLEOTIDE SEQUENCE [LARGE SCALE GENOMIC DNA]</scope>
    <source>
        <strain evidence="2 3">HR5S32</strain>
    </source>
</reference>
<accession>A0ABY3X471</accession>
<dbReference type="RefSeq" id="WP_242147970.1">
    <property type="nucleotide sequence ID" value="NZ_CP093379.1"/>
</dbReference>
<keyword evidence="1" id="KW-1133">Transmembrane helix</keyword>
<dbReference type="Proteomes" id="UP000829542">
    <property type="component" value="Chromosome"/>
</dbReference>
<organism evidence="2 3">
    <name type="scientific">Ignatzschineria rhizosphaerae</name>
    <dbReference type="NCBI Taxonomy" id="2923279"/>
    <lineage>
        <taxon>Bacteria</taxon>
        <taxon>Pseudomonadati</taxon>
        <taxon>Pseudomonadota</taxon>
        <taxon>Gammaproteobacteria</taxon>
        <taxon>Cardiobacteriales</taxon>
        <taxon>Ignatzschineriaceae</taxon>
        <taxon>Ignatzschineria</taxon>
    </lineage>
</organism>
<evidence type="ECO:0000313" key="3">
    <source>
        <dbReference type="Proteomes" id="UP000829542"/>
    </source>
</evidence>
<dbReference type="InterPro" id="IPR021529">
    <property type="entry name" value="DUF2798"/>
</dbReference>